<dbReference type="STRING" id="1225476.A1D18_05570"/>
<comment type="caution">
    <text evidence="3">The sequence shown here is derived from an EMBL/GenBank/DDBJ whole genome shotgun (WGS) entry which is preliminary data.</text>
</comment>
<dbReference type="OrthoDB" id="9796575at2"/>
<accession>A0A1J8PAA3</accession>
<evidence type="ECO:0000256" key="2">
    <source>
        <dbReference type="HAMAP-Rule" id="MF_00460"/>
    </source>
</evidence>
<dbReference type="EMBL" id="LUKY01000033">
    <property type="protein sequence ID" value="OIZ94311.1"/>
    <property type="molecule type" value="Genomic_DNA"/>
</dbReference>
<organism evidence="3 4">
    <name type="scientific">Candidatus Rickettsiella isopodorum</name>
    <dbReference type="NCBI Taxonomy" id="1225476"/>
    <lineage>
        <taxon>Bacteria</taxon>
        <taxon>Pseudomonadati</taxon>
        <taxon>Pseudomonadota</taxon>
        <taxon>Gammaproteobacteria</taxon>
        <taxon>Legionellales</taxon>
        <taxon>Coxiellaceae</taxon>
        <taxon>Rickettsiella</taxon>
    </lineage>
</organism>
<dbReference type="Gene3D" id="3.10.20.280">
    <property type="entry name" value="RnfH-like"/>
    <property type="match status" value="1"/>
</dbReference>
<dbReference type="RefSeq" id="WP_071662803.1">
    <property type="nucleotide sequence ID" value="NZ_LUKY01000033.1"/>
</dbReference>
<evidence type="ECO:0000313" key="4">
    <source>
        <dbReference type="Proteomes" id="UP000183924"/>
    </source>
</evidence>
<dbReference type="SUPFAM" id="SSF54285">
    <property type="entry name" value="MoaD/ThiS"/>
    <property type="match status" value="1"/>
</dbReference>
<reference evidence="3 4" key="1">
    <citation type="submission" date="2016-03" db="EMBL/GenBank/DDBJ databases">
        <title>Comparative genomics of Rickettsiella.</title>
        <authorList>
            <person name="Chandler C."/>
            <person name="Wang Y."/>
        </authorList>
    </citation>
    <scope>NUCLEOTIDE SEQUENCE [LARGE SCALE GENOMIC DNA]</scope>
    <source>
        <strain evidence="3 4">RCFS May 2013</strain>
    </source>
</reference>
<evidence type="ECO:0000256" key="1">
    <source>
        <dbReference type="ARBA" id="ARBA00010645"/>
    </source>
</evidence>
<sequence length="95" mass="10668">MSFFSVEVVFADHQQQKIIQISVPPATCVSTAIKLSGILLDFPHINLNQNKVGIFGKLCNLDTKVTAGDRIEIYQSLRIDPKKIRINRAKKQKTS</sequence>
<dbReference type="HAMAP" id="MF_00460">
    <property type="entry name" value="UPF0125_RnfH"/>
    <property type="match status" value="1"/>
</dbReference>
<protein>
    <recommendedName>
        <fullName evidence="2">UPF0125 protein A1D18_05570</fullName>
    </recommendedName>
</protein>
<proteinExistence type="inferred from homology"/>
<dbReference type="AlphaFoldDB" id="A0A1J8PAA3"/>
<comment type="similarity">
    <text evidence="1 2">Belongs to the UPF0125 (RnfH) family.</text>
</comment>
<gene>
    <name evidence="3" type="ORF">A1D18_05570</name>
</gene>
<dbReference type="InterPro" id="IPR016155">
    <property type="entry name" value="Mopterin_synth/thiamin_S_b"/>
</dbReference>
<dbReference type="NCBIfam" id="NF002490">
    <property type="entry name" value="PRK01777.1"/>
    <property type="match status" value="1"/>
</dbReference>
<dbReference type="Proteomes" id="UP000183924">
    <property type="component" value="Unassembled WGS sequence"/>
</dbReference>
<dbReference type="InterPro" id="IPR005346">
    <property type="entry name" value="RnfH"/>
</dbReference>
<name>A0A1J8PAA3_9COXI</name>
<dbReference type="PANTHER" id="PTHR37483:SF1">
    <property type="entry name" value="UPF0125 PROTEIN RATB"/>
    <property type="match status" value="1"/>
</dbReference>
<dbReference type="InterPro" id="IPR037021">
    <property type="entry name" value="RnfH_sf"/>
</dbReference>
<dbReference type="Pfam" id="PF03658">
    <property type="entry name" value="Ub-RnfH"/>
    <property type="match status" value="1"/>
</dbReference>
<dbReference type="PANTHER" id="PTHR37483">
    <property type="entry name" value="UPF0125 PROTEIN RATB"/>
    <property type="match status" value="1"/>
</dbReference>
<evidence type="ECO:0000313" key="3">
    <source>
        <dbReference type="EMBL" id="OIZ94311.1"/>
    </source>
</evidence>
<keyword evidence="4" id="KW-1185">Reference proteome</keyword>